<reference evidence="1 2" key="1">
    <citation type="submission" date="2018-10" db="EMBL/GenBank/DDBJ databases">
        <authorList>
            <person name="Perry B.J."/>
            <person name="Sullivan J.T."/>
            <person name="Murphy R.J.T."/>
            <person name="Ramsay J.P."/>
            <person name="Ronson C.W."/>
        </authorList>
    </citation>
    <scope>NUCLEOTIDE SEQUENCE [LARGE SCALE GENOMIC DNA]</scope>
    <source>
        <strain evidence="1 2">NZP2014</strain>
    </source>
</reference>
<evidence type="ECO:0000313" key="2">
    <source>
        <dbReference type="Proteomes" id="UP000503339"/>
    </source>
</evidence>
<dbReference type="EMBL" id="CP033361">
    <property type="protein sequence ID" value="QKC78283.1"/>
    <property type="molecule type" value="Genomic_DNA"/>
</dbReference>
<evidence type="ECO:0000313" key="1">
    <source>
        <dbReference type="EMBL" id="QKC78283.1"/>
    </source>
</evidence>
<dbReference type="PROSITE" id="PS51257">
    <property type="entry name" value="PROKAR_LIPOPROTEIN"/>
    <property type="match status" value="1"/>
</dbReference>
<dbReference type="KEGG" id="merd:EB233_24610"/>
<proteinExistence type="predicted"/>
<sequence length="114" mass="11977">MNWTSTRASTPVLAVVLLAVTGCSSLGRTINPAKYDSMSCTELNSALGESAGEISQTAITRGKVANTSVPRWLLGGSRVKTAVANRETARIDRLKQQQDAIAAARARKCRGSAG</sequence>
<keyword evidence="2" id="KW-1185">Reference proteome</keyword>
<accession>A0A6M7UQ92</accession>
<dbReference type="RefSeq" id="WP_064991856.1">
    <property type="nucleotide sequence ID" value="NZ_CP033361.1"/>
</dbReference>
<dbReference type="Proteomes" id="UP000503339">
    <property type="component" value="Chromosome"/>
</dbReference>
<organism evidence="1 2">
    <name type="scientific">Mesorhizobium erdmanii</name>
    <dbReference type="NCBI Taxonomy" id="1777866"/>
    <lineage>
        <taxon>Bacteria</taxon>
        <taxon>Pseudomonadati</taxon>
        <taxon>Pseudomonadota</taxon>
        <taxon>Alphaproteobacteria</taxon>
        <taxon>Hyphomicrobiales</taxon>
        <taxon>Phyllobacteriaceae</taxon>
        <taxon>Mesorhizobium</taxon>
    </lineage>
</organism>
<name>A0A6M7UQ92_9HYPH</name>
<dbReference type="AlphaFoldDB" id="A0A6M7UQ92"/>
<protein>
    <submittedName>
        <fullName evidence="1">Uncharacterized protein</fullName>
    </submittedName>
</protein>
<gene>
    <name evidence="1" type="ORF">EB233_24610</name>
</gene>